<evidence type="ECO:0000256" key="1">
    <source>
        <dbReference type="SAM" id="MobiDB-lite"/>
    </source>
</evidence>
<evidence type="ECO:0000313" key="3">
    <source>
        <dbReference type="Proteomes" id="UP000250235"/>
    </source>
</evidence>
<dbReference type="AlphaFoldDB" id="A0A2Z6ZUC2"/>
<feature type="compositionally biased region" description="Basic and acidic residues" evidence="1">
    <location>
        <begin position="22"/>
        <end position="38"/>
    </location>
</feature>
<name>A0A2Z6ZUC2_9LAMI</name>
<dbReference type="Proteomes" id="UP000250235">
    <property type="component" value="Unassembled WGS sequence"/>
</dbReference>
<dbReference type="EMBL" id="KV102528">
    <property type="protein sequence ID" value="KZT76669.1"/>
    <property type="molecule type" value="Genomic_DNA"/>
</dbReference>
<gene>
    <name evidence="2" type="ORF">F511_46306</name>
</gene>
<reference evidence="2 3" key="1">
    <citation type="journal article" date="2015" name="Proc. Natl. Acad. Sci. U.S.A.">
        <title>The resurrection genome of Boea hygrometrica: A blueprint for survival of dehydration.</title>
        <authorList>
            <person name="Xiao L."/>
            <person name="Yang G."/>
            <person name="Zhang L."/>
            <person name="Yang X."/>
            <person name="Zhao S."/>
            <person name="Ji Z."/>
            <person name="Zhou Q."/>
            <person name="Hu M."/>
            <person name="Wang Y."/>
            <person name="Chen M."/>
            <person name="Xu Y."/>
            <person name="Jin H."/>
            <person name="Xiao X."/>
            <person name="Hu G."/>
            <person name="Bao F."/>
            <person name="Hu Y."/>
            <person name="Wan P."/>
            <person name="Li L."/>
            <person name="Deng X."/>
            <person name="Kuang T."/>
            <person name="Xiang C."/>
            <person name="Zhu J.K."/>
            <person name="Oliver M.J."/>
            <person name="He Y."/>
        </authorList>
    </citation>
    <scope>NUCLEOTIDE SEQUENCE [LARGE SCALE GENOMIC DNA]</scope>
    <source>
        <strain evidence="3">cv. XS01</strain>
    </source>
</reference>
<keyword evidence="3" id="KW-1185">Reference proteome</keyword>
<accession>A0A2Z6ZUC2</accession>
<evidence type="ECO:0000313" key="2">
    <source>
        <dbReference type="EMBL" id="KZT76669.1"/>
    </source>
</evidence>
<proteinExistence type="predicted"/>
<protein>
    <submittedName>
        <fullName evidence="2">Uncharacterized protein</fullName>
    </submittedName>
</protein>
<sequence length="94" mass="11119">MSKDIETHLRNTRKKTTKTNPKSRDSHVFNEEKFEQKEPVCPSSQQRRDHCFGLTNSKIDASFDPNPQQSQQIIHQRFCRTFRLVVCIGRIHYS</sequence>
<feature type="region of interest" description="Disordered" evidence="1">
    <location>
        <begin position="1"/>
        <end position="47"/>
    </location>
</feature>
<organism evidence="2 3">
    <name type="scientific">Dorcoceras hygrometricum</name>
    <dbReference type="NCBI Taxonomy" id="472368"/>
    <lineage>
        <taxon>Eukaryota</taxon>
        <taxon>Viridiplantae</taxon>
        <taxon>Streptophyta</taxon>
        <taxon>Embryophyta</taxon>
        <taxon>Tracheophyta</taxon>
        <taxon>Spermatophyta</taxon>
        <taxon>Magnoliopsida</taxon>
        <taxon>eudicotyledons</taxon>
        <taxon>Gunneridae</taxon>
        <taxon>Pentapetalae</taxon>
        <taxon>asterids</taxon>
        <taxon>lamiids</taxon>
        <taxon>Lamiales</taxon>
        <taxon>Gesneriaceae</taxon>
        <taxon>Didymocarpoideae</taxon>
        <taxon>Trichosporeae</taxon>
        <taxon>Loxocarpinae</taxon>
        <taxon>Dorcoceras</taxon>
    </lineage>
</organism>